<feature type="compositionally biased region" description="Polar residues" evidence="4">
    <location>
        <begin position="476"/>
        <end position="485"/>
    </location>
</feature>
<dbReference type="Gene3D" id="3.30.420.40">
    <property type="match status" value="2"/>
</dbReference>
<evidence type="ECO:0000313" key="7">
    <source>
        <dbReference type="Proteomes" id="UP001521184"/>
    </source>
</evidence>
<comment type="similarity">
    <text evidence="3">Belongs to the actin family.</text>
</comment>
<dbReference type="InterPro" id="IPR004000">
    <property type="entry name" value="Actin"/>
</dbReference>
<keyword evidence="2" id="KW-0539">Nucleus</keyword>
<evidence type="ECO:0000256" key="3">
    <source>
        <dbReference type="RuleBase" id="RU000487"/>
    </source>
</evidence>
<dbReference type="InterPro" id="IPR006590">
    <property type="entry name" value="RNA_pol_Rpb4/RPC9_core"/>
</dbReference>
<proteinExistence type="inferred from homology"/>
<dbReference type="InterPro" id="IPR005574">
    <property type="entry name" value="Rpb4/RPC9"/>
</dbReference>
<accession>A0ABR3U429</accession>
<name>A0ABR3U429_9PEZI</name>
<protein>
    <recommendedName>
        <fullName evidence="5">RNA polymerase Rpb4/RPC9 core domain-containing protein</fullName>
    </recommendedName>
</protein>
<dbReference type="Gene3D" id="1.20.1250.40">
    <property type="match status" value="1"/>
</dbReference>
<feature type="domain" description="RNA polymerase Rpb4/RPC9 core" evidence="5">
    <location>
        <begin position="590"/>
        <end position="724"/>
    </location>
</feature>
<comment type="caution">
    <text evidence="6">The sequence shown here is derived from an EMBL/GenBank/DDBJ whole genome shotgun (WGS) entry which is preliminary data.</text>
</comment>
<dbReference type="SMART" id="SM00657">
    <property type="entry name" value="RPOL4c"/>
    <property type="match status" value="1"/>
</dbReference>
<reference evidence="6 7" key="1">
    <citation type="journal article" date="2023" name="Plant Dis.">
        <title>First Report of Diplodia intermedia Causing Canker and Dieback Diseases on Apple Trees in Canada.</title>
        <authorList>
            <person name="Ellouze W."/>
            <person name="Ilyukhin E."/>
            <person name="Sulman M."/>
            <person name="Ali S."/>
        </authorList>
    </citation>
    <scope>NUCLEOTIDE SEQUENCE [LARGE SCALE GENOMIC DNA]</scope>
    <source>
        <strain evidence="6 7">M45-28</strain>
    </source>
</reference>
<dbReference type="Pfam" id="PF03874">
    <property type="entry name" value="RNA_pol_Rpb4"/>
    <property type="match status" value="1"/>
</dbReference>
<dbReference type="Gene3D" id="3.90.640.10">
    <property type="entry name" value="Actin, Chain A, domain 4"/>
    <property type="match status" value="1"/>
</dbReference>
<evidence type="ECO:0000256" key="1">
    <source>
        <dbReference type="ARBA" id="ARBA00004123"/>
    </source>
</evidence>
<dbReference type="SUPFAM" id="SSF47819">
    <property type="entry name" value="HRDC-like"/>
    <property type="match status" value="1"/>
</dbReference>
<feature type="compositionally biased region" description="Polar residues" evidence="4">
    <location>
        <begin position="443"/>
        <end position="454"/>
    </location>
</feature>
<evidence type="ECO:0000259" key="5">
    <source>
        <dbReference type="SMART" id="SM00657"/>
    </source>
</evidence>
<comment type="subcellular location">
    <subcellularLocation>
        <location evidence="1">Nucleus</location>
    </subcellularLocation>
</comment>
<dbReference type="InterPro" id="IPR038324">
    <property type="entry name" value="Rpb4/RPC9_sf"/>
</dbReference>
<evidence type="ECO:0000313" key="6">
    <source>
        <dbReference type="EMBL" id="KAL1650802.1"/>
    </source>
</evidence>
<feature type="region of interest" description="Disordered" evidence="4">
    <location>
        <begin position="290"/>
        <end position="310"/>
    </location>
</feature>
<dbReference type="SMART" id="SM00268">
    <property type="entry name" value="ACTIN"/>
    <property type="match status" value="1"/>
</dbReference>
<dbReference type="SUPFAM" id="SSF53067">
    <property type="entry name" value="Actin-like ATPase domain"/>
    <property type="match status" value="2"/>
</dbReference>
<dbReference type="EMBL" id="JAKEKT020000003">
    <property type="protein sequence ID" value="KAL1650802.1"/>
    <property type="molecule type" value="Genomic_DNA"/>
</dbReference>
<feature type="region of interest" description="Disordered" evidence="4">
    <location>
        <begin position="1"/>
        <end position="35"/>
    </location>
</feature>
<evidence type="ECO:0000256" key="2">
    <source>
        <dbReference type="ARBA" id="ARBA00023242"/>
    </source>
</evidence>
<dbReference type="InterPro" id="IPR010997">
    <property type="entry name" value="HRDC-like_sf"/>
</dbReference>
<feature type="region of interest" description="Disordered" evidence="4">
    <location>
        <begin position="429"/>
        <end position="495"/>
    </location>
</feature>
<dbReference type="Pfam" id="PF00022">
    <property type="entry name" value="Actin"/>
    <property type="match status" value="1"/>
</dbReference>
<organism evidence="6 7">
    <name type="scientific">Diplodia intermedia</name>
    <dbReference type="NCBI Taxonomy" id="856260"/>
    <lineage>
        <taxon>Eukaryota</taxon>
        <taxon>Fungi</taxon>
        <taxon>Dikarya</taxon>
        <taxon>Ascomycota</taxon>
        <taxon>Pezizomycotina</taxon>
        <taxon>Dothideomycetes</taxon>
        <taxon>Dothideomycetes incertae sedis</taxon>
        <taxon>Botryosphaeriales</taxon>
        <taxon>Botryosphaeriaceae</taxon>
        <taxon>Diplodia</taxon>
    </lineage>
</organism>
<feature type="compositionally biased region" description="Low complexity" evidence="4">
    <location>
        <begin position="464"/>
        <end position="475"/>
    </location>
</feature>
<keyword evidence="7" id="KW-1185">Reference proteome</keyword>
<evidence type="ECO:0000256" key="4">
    <source>
        <dbReference type="SAM" id="MobiDB-lite"/>
    </source>
</evidence>
<sequence length="769" mass="84952">MSSQDFLNPKLSVGRQRPQSLQFDPGRKLSPTTPSARALSGIYGSSAAASFRSDEEHLIFEFGSRFLRAGFAGESKPRCTRAFGPEEQRRVGDFRRWMPGYENVRRKRKRGQDWGEEYELWKMDLRNADLGLVEDKIERAVREIIAQYLLLDHRPRRATVAVPAQLPRPLMSALLSSVFTTLQAISITVLSVPVLNIVSAGLRSGLVVDLGWSETTVTAVYEYREIHHRTSVRAGKYLTEEMAKVLNEELHRSKKDPPPEVQEEVTFEEAEEVLTRMAWCLNREEAKRKKIGADQDSSAEEANNPAITVPFPSAGPPVTISVPFNRFAEPSENALFASNCSAHDIDDHDLPIPLLAYNALLSIPIDARKLCMPRIIVTGGASKLPGVKRRILAEVEHLVKKRGWDPVRSYGSATQKREELKVRSHHIRNSTIDTLAPLPPQPSGDSSVSESTGQQEEDEDHSAQQTPGSQTPTSQRASSRSSGTVTPFPASELPQEIDPITAKLQELGLKNRQPGPEGIVRGVETLGAWAGASIVAQMRIRGIVEVDKDRFMQHGLAGATKDSGHTTVVEQKRQNQGFKNLHPSYLGATMKVIEKQSSVLTNWEVLNIVREQKAEYEGSDGSGRTRPLPSNLSRVLTDVEAQLTAASSPLAGSHKYRESAIRALYVRAKEAGFEIEKAEMLMIFNLRPKSLAELDTIMEELDGRYDEAKQEELLAIVGECLSPLGDGEAAPAQDAKGTDWRYDKHRQGGAEVGLKGERLDKAMAGVSLG</sequence>
<gene>
    <name evidence="6" type="ORF">SLS58_000921</name>
</gene>
<dbReference type="InterPro" id="IPR043129">
    <property type="entry name" value="ATPase_NBD"/>
</dbReference>
<dbReference type="Proteomes" id="UP001521184">
    <property type="component" value="Unassembled WGS sequence"/>
</dbReference>
<dbReference type="PANTHER" id="PTHR11937">
    <property type="entry name" value="ACTIN"/>
    <property type="match status" value="1"/>
</dbReference>